<feature type="chain" id="PRO_5043652077" description="guanylate cyclase" evidence="9">
    <location>
        <begin position="23"/>
        <end position="362"/>
    </location>
</feature>
<evidence type="ECO:0000259" key="10">
    <source>
        <dbReference type="PROSITE" id="PS50011"/>
    </source>
</evidence>
<dbReference type="GO" id="GO:0004672">
    <property type="term" value="F:protein kinase activity"/>
    <property type="evidence" value="ECO:0007669"/>
    <property type="project" value="InterPro"/>
</dbReference>
<dbReference type="PROSITE" id="PS50011">
    <property type="entry name" value="PROTEIN_KINASE_DOM"/>
    <property type="match status" value="1"/>
</dbReference>
<evidence type="ECO:0000256" key="7">
    <source>
        <dbReference type="ARBA" id="ARBA00023239"/>
    </source>
</evidence>
<keyword evidence="7" id="KW-0456">Lyase</keyword>
<keyword evidence="5" id="KW-1133">Transmembrane helix</keyword>
<dbReference type="InterPro" id="IPR011009">
    <property type="entry name" value="Kinase-like_dom_sf"/>
</dbReference>
<sequence>MALPLSLHKAVIMIAAWGNCAGLLWTAPELLRGPSGPPGGNQKGDVYSFGIICQEVIYRAGVFQIPCASYSPEEIYQRVKTPSQHQAYFRPFLEACDCPCDQLADVIRSCWAEDPSERPDFATLKSLLRKLNKDGDKGTLVDSLLTRMEMYATNLESVVAERTSDYLDQKRRAEELLYSMLPRPVAEQLILGETVKAVSFDQVSIFFSDIVGFTSMSAQCSPMEIVTLLNDLYTTFDSIIGNFDVYKVETIGDAYMVASGLPVPNGKTHAREIARMSLALLRAVDTFVIRHNPGEKLKLRIGIHTALRIHVSEPTKMVLDTFDTFVMELRGQVDMKGKGSLTTYWLIGEVRRATSLSSTTDA</sequence>
<evidence type="ECO:0000256" key="3">
    <source>
        <dbReference type="ARBA" id="ARBA00022692"/>
    </source>
</evidence>
<keyword evidence="8" id="KW-0141">cGMP biosynthesis</keyword>
<keyword evidence="4" id="KW-0547">Nucleotide-binding</keyword>
<evidence type="ECO:0000313" key="12">
    <source>
        <dbReference type="EMBL" id="GFS15547.1"/>
    </source>
</evidence>
<comment type="subcellular location">
    <subcellularLocation>
        <location evidence="1">Membrane</location>
        <topology evidence="1">Single-pass membrane protein</topology>
    </subcellularLocation>
</comment>
<evidence type="ECO:0000256" key="8">
    <source>
        <dbReference type="ARBA" id="ARBA00023293"/>
    </source>
</evidence>
<organism evidence="12 13">
    <name type="scientific">Elysia marginata</name>
    <dbReference type="NCBI Taxonomy" id="1093978"/>
    <lineage>
        <taxon>Eukaryota</taxon>
        <taxon>Metazoa</taxon>
        <taxon>Spiralia</taxon>
        <taxon>Lophotrochozoa</taxon>
        <taxon>Mollusca</taxon>
        <taxon>Gastropoda</taxon>
        <taxon>Heterobranchia</taxon>
        <taxon>Euthyneura</taxon>
        <taxon>Panpulmonata</taxon>
        <taxon>Sacoglossa</taxon>
        <taxon>Placobranchoidea</taxon>
        <taxon>Plakobranchidae</taxon>
        <taxon>Elysia</taxon>
    </lineage>
</organism>
<dbReference type="EMBL" id="BMAT01013575">
    <property type="protein sequence ID" value="GFS15547.1"/>
    <property type="molecule type" value="Genomic_DNA"/>
</dbReference>
<dbReference type="Gene3D" id="1.10.510.10">
    <property type="entry name" value="Transferase(Phosphotransferase) domain 1"/>
    <property type="match status" value="1"/>
</dbReference>
<evidence type="ECO:0000256" key="6">
    <source>
        <dbReference type="ARBA" id="ARBA00023136"/>
    </source>
</evidence>
<keyword evidence="13" id="KW-1185">Reference proteome</keyword>
<evidence type="ECO:0000259" key="11">
    <source>
        <dbReference type="PROSITE" id="PS50125"/>
    </source>
</evidence>
<accession>A0AAV4J286</accession>
<evidence type="ECO:0000313" key="13">
    <source>
        <dbReference type="Proteomes" id="UP000762676"/>
    </source>
</evidence>
<dbReference type="AlphaFoldDB" id="A0AAV4J286"/>
<dbReference type="CDD" id="cd07302">
    <property type="entry name" value="CHD"/>
    <property type="match status" value="1"/>
</dbReference>
<dbReference type="GO" id="GO:0004016">
    <property type="term" value="F:adenylate cyclase activity"/>
    <property type="evidence" value="ECO:0007669"/>
    <property type="project" value="TreeGrafter"/>
</dbReference>
<dbReference type="Pfam" id="PF00211">
    <property type="entry name" value="Guanylate_cyc"/>
    <property type="match status" value="2"/>
</dbReference>
<dbReference type="Pfam" id="PF07714">
    <property type="entry name" value="PK_Tyr_Ser-Thr"/>
    <property type="match status" value="1"/>
</dbReference>
<feature type="domain" description="Protein kinase" evidence="10">
    <location>
        <begin position="1"/>
        <end position="128"/>
    </location>
</feature>
<dbReference type="Proteomes" id="UP000762676">
    <property type="component" value="Unassembled WGS sequence"/>
</dbReference>
<dbReference type="GO" id="GO:0017046">
    <property type="term" value="F:peptide hormone binding"/>
    <property type="evidence" value="ECO:0007669"/>
    <property type="project" value="TreeGrafter"/>
</dbReference>
<dbReference type="InterPro" id="IPR029787">
    <property type="entry name" value="Nucleotide_cyclase"/>
</dbReference>
<evidence type="ECO:0000256" key="5">
    <source>
        <dbReference type="ARBA" id="ARBA00022989"/>
    </source>
</evidence>
<evidence type="ECO:0000256" key="9">
    <source>
        <dbReference type="SAM" id="SignalP"/>
    </source>
</evidence>
<dbReference type="GO" id="GO:0016941">
    <property type="term" value="F:natriuretic peptide receptor activity"/>
    <property type="evidence" value="ECO:0007669"/>
    <property type="project" value="TreeGrafter"/>
</dbReference>
<protein>
    <recommendedName>
        <fullName evidence="2">guanylate cyclase</fullName>
        <ecNumber evidence="2">4.6.1.2</ecNumber>
    </recommendedName>
</protein>
<dbReference type="Gene3D" id="3.30.70.1230">
    <property type="entry name" value="Nucleotide cyclase"/>
    <property type="match status" value="2"/>
</dbReference>
<dbReference type="PANTHER" id="PTHR11920:SF494">
    <property type="entry name" value="ATRIAL NATRIURETIC PEPTIDE RECEPTOR 2"/>
    <property type="match status" value="1"/>
</dbReference>
<dbReference type="GO" id="GO:0035556">
    <property type="term" value="P:intracellular signal transduction"/>
    <property type="evidence" value="ECO:0007669"/>
    <property type="project" value="InterPro"/>
</dbReference>
<dbReference type="SUPFAM" id="SSF55073">
    <property type="entry name" value="Nucleotide cyclase"/>
    <property type="match status" value="1"/>
</dbReference>
<dbReference type="InterPro" id="IPR001054">
    <property type="entry name" value="A/G_cyclase"/>
</dbReference>
<dbReference type="PROSITE" id="PS50125">
    <property type="entry name" value="GUANYLATE_CYCLASE_2"/>
    <property type="match status" value="1"/>
</dbReference>
<dbReference type="GO" id="GO:0007168">
    <property type="term" value="P:receptor guanylyl cyclase signaling pathway"/>
    <property type="evidence" value="ECO:0007669"/>
    <property type="project" value="TreeGrafter"/>
</dbReference>
<comment type="caution">
    <text evidence="12">The sequence shown here is derived from an EMBL/GenBank/DDBJ whole genome shotgun (WGS) entry which is preliminary data.</text>
</comment>
<dbReference type="InterPro" id="IPR000719">
    <property type="entry name" value="Prot_kinase_dom"/>
</dbReference>
<dbReference type="InterPro" id="IPR001245">
    <property type="entry name" value="Ser-Thr/Tyr_kinase_cat_dom"/>
</dbReference>
<keyword evidence="6" id="KW-0472">Membrane</keyword>
<dbReference type="GO" id="GO:0004383">
    <property type="term" value="F:guanylate cyclase activity"/>
    <property type="evidence" value="ECO:0007669"/>
    <property type="project" value="UniProtKB-EC"/>
</dbReference>
<dbReference type="InterPro" id="IPR050401">
    <property type="entry name" value="Cyclic_nucleotide_synthase"/>
</dbReference>
<keyword evidence="3" id="KW-0812">Transmembrane</keyword>
<dbReference type="GO" id="GO:0005886">
    <property type="term" value="C:plasma membrane"/>
    <property type="evidence" value="ECO:0007669"/>
    <property type="project" value="TreeGrafter"/>
</dbReference>
<feature type="signal peptide" evidence="9">
    <location>
        <begin position="1"/>
        <end position="22"/>
    </location>
</feature>
<proteinExistence type="predicted"/>
<evidence type="ECO:0000256" key="2">
    <source>
        <dbReference type="ARBA" id="ARBA00012202"/>
    </source>
</evidence>
<dbReference type="SUPFAM" id="SSF56112">
    <property type="entry name" value="Protein kinase-like (PK-like)"/>
    <property type="match status" value="1"/>
</dbReference>
<evidence type="ECO:0000256" key="4">
    <source>
        <dbReference type="ARBA" id="ARBA00022741"/>
    </source>
</evidence>
<dbReference type="EC" id="4.6.1.2" evidence="2"/>
<feature type="domain" description="Guanylate cyclase" evidence="11">
    <location>
        <begin position="204"/>
        <end position="305"/>
    </location>
</feature>
<dbReference type="PANTHER" id="PTHR11920">
    <property type="entry name" value="GUANYLYL CYCLASE"/>
    <property type="match status" value="1"/>
</dbReference>
<evidence type="ECO:0000256" key="1">
    <source>
        <dbReference type="ARBA" id="ARBA00004167"/>
    </source>
</evidence>
<reference evidence="12 13" key="1">
    <citation type="journal article" date="2021" name="Elife">
        <title>Chloroplast acquisition without the gene transfer in kleptoplastic sea slugs, Plakobranchus ocellatus.</title>
        <authorList>
            <person name="Maeda T."/>
            <person name="Takahashi S."/>
            <person name="Yoshida T."/>
            <person name="Shimamura S."/>
            <person name="Takaki Y."/>
            <person name="Nagai Y."/>
            <person name="Toyoda A."/>
            <person name="Suzuki Y."/>
            <person name="Arimoto A."/>
            <person name="Ishii H."/>
            <person name="Satoh N."/>
            <person name="Nishiyama T."/>
            <person name="Hasebe M."/>
            <person name="Maruyama T."/>
            <person name="Minagawa J."/>
            <person name="Obokata J."/>
            <person name="Shigenobu S."/>
        </authorList>
    </citation>
    <scope>NUCLEOTIDE SEQUENCE [LARGE SCALE GENOMIC DNA]</scope>
</reference>
<name>A0AAV4J286_9GAST</name>
<gene>
    <name evidence="12" type="ORF">ElyMa_006773400</name>
</gene>
<dbReference type="SMART" id="SM00044">
    <property type="entry name" value="CYCc"/>
    <property type="match status" value="1"/>
</dbReference>
<dbReference type="Gene3D" id="6.10.250.780">
    <property type="match status" value="1"/>
</dbReference>
<keyword evidence="9" id="KW-0732">Signal</keyword>
<dbReference type="GO" id="GO:0005524">
    <property type="term" value="F:ATP binding"/>
    <property type="evidence" value="ECO:0007669"/>
    <property type="project" value="InterPro"/>
</dbReference>